<feature type="domain" description="Integrase catalytic" evidence="8">
    <location>
        <begin position="474"/>
        <end position="625"/>
    </location>
</feature>
<dbReference type="InterPro" id="IPR041588">
    <property type="entry name" value="Integrase_H2C2"/>
</dbReference>
<dbReference type="Gene3D" id="3.30.70.270">
    <property type="match status" value="1"/>
</dbReference>
<dbReference type="VEuPathDB" id="FungiDB:H257_18383"/>
<dbReference type="Pfam" id="PF17917">
    <property type="entry name" value="RT_RNaseH"/>
    <property type="match status" value="1"/>
</dbReference>
<keyword evidence="6" id="KW-0695">RNA-directed DNA polymerase</keyword>
<dbReference type="EMBL" id="VJMI01018340">
    <property type="protein sequence ID" value="KAF0710943.1"/>
    <property type="molecule type" value="Genomic_DNA"/>
</dbReference>
<keyword evidence="7" id="KW-0812">Transmembrane</keyword>
<dbReference type="InterPro" id="IPR043128">
    <property type="entry name" value="Rev_trsase/Diguanyl_cyclase"/>
</dbReference>
<dbReference type="Gene3D" id="3.10.20.370">
    <property type="match status" value="1"/>
</dbReference>
<dbReference type="SUPFAM" id="SSF56672">
    <property type="entry name" value="DNA/RNA polymerases"/>
    <property type="match status" value="1"/>
</dbReference>
<keyword evidence="7" id="KW-0472">Membrane</keyword>
<dbReference type="GO" id="GO:0016787">
    <property type="term" value="F:hydrolase activity"/>
    <property type="evidence" value="ECO:0007669"/>
    <property type="project" value="UniProtKB-KW"/>
</dbReference>
<dbReference type="GO" id="GO:0003964">
    <property type="term" value="F:RNA-directed DNA polymerase activity"/>
    <property type="evidence" value="ECO:0007669"/>
    <property type="project" value="UniProtKB-KW"/>
</dbReference>
<dbReference type="InterPro" id="IPR012337">
    <property type="entry name" value="RNaseH-like_sf"/>
</dbReference>
<evidence type="ECO:0000256" key="1">
    <source>
        <dbReference type="ARBA" id="ARBA00022679"/>
    </source>
</evidence>
<accession>A0A6A4ZIH9</accession>
<dbReference type="Pfam" id="PF00078">
    <property type="entry name" value="RVT_1"/>
    <property type="match status" value="1"/>
</dbReference>
<organism evidence="9 10">
    <name type="scientific">Aphanomyces astaci</name>
    <name type="common">Crayfish plague agent</name>
    <dbReference type="NCBI Taxonomy" id="112090"/>
    <lineage>
        <taxon>Eukaryota</taxon>
        <taxon>Sar</taxon>
        <taxon>Stramenopiles</taxon>
        <taxon>Oomycota</taxon>
        <taxon>Saprolegniomycetes</taxon>
        <taxon>Saprolegniales</taxon>
        <taxon>Verrucalvaceae</taxon>
        <taxon>Aphanomyces</taxon>
    </lineage>
</organism>
<dbReference type="Pfam" id="PF17921">
    <property type="entry name" value="Integrase_H2C2"/>
    <property type="match status" value="1"/>
</dbReference>
<evidence type="ECO:0000256" key="3">
    <source>
        <dbReference type="ARBA" id="ARBA00022722"/>
    </source>
</evidence>
<dbReference type="PANTHER" id="PTHR37984">
    <property type="entry name" value="PROTEIN CBG26694"/>
    <property type="match status" value="1"/>
</dbReference>
<evidence type="ECO:0000313" key="10">
    <source>
        <dbReference type="Proteomes" id="UP000469452"/>
    </source>
</evidence>
<dbReference type="GO" id="GO:0003676">
    <property type="term" value="F:nucleic acid binding"/>
    <property type="evidence" value="ECO:0007669"/>
    <property type="project" value="InterPro"/>
</dbReference>
<dbReference type="CDD" id="cd01647">
    <property type="entry name" value="RT_LTR"/>
    <property type="match status" value="1"/>
</dbReference>
<dbReference type="InterPro" id="IPR036397">
    <property type="entry name" value="RNaseH_sf"/>
</dbReference>
<keyword evidence="3" id="KW-0540">Nuclease</keyword>
<dbReference type="Gene3D" id="3.30.420.10">
    <property type="entry name" value="Ribonuclease H-like superfamily/Ribonuclease H"/>
    <property type="match status" value="1"/>
</dbReference>
<keyword evidence="2" id="KW-0548">Nucleotidyltransferase</keyword>
<dbReference type="AlphaFoldDB" id="A0A6A4ZIH9"/>
<dbReference type="GO" id="GO:0004519">
    <property type="term" value="F:endonuclease activity"/>
    <property type="evidence" value="ECO:0007669"/>
    <property type="project" value="UniProtKB-KW"/>
</dbReference>
<evidence type="ECO:0000256" key="7">
    <source>
        <dbReference type="SAM" id="Phobius"/>
    </source>
</evidence>
<dbReference type="InterPro" id="IPR050951">
    <property type="entry name" value="Retrovirus_Pol_polyprotein"/>
</dbReference>
<name>A0A6A4ZIH9_APHAT</name>
<dbReference type="Proteomes" id="UP000469452">
    <property type="component" value="Unassembled WGS sequence"/>
</dbReference>
<keyword evidence="5" id="KW-0378">Hydrolase</keyword>
<keyword evidence="7" id="KW-1133">Transmembrane helix</keyword>
<dbReference type="FunFam" id="1.10.340.70:FF:000001">
    <property type="entry name" value="Retrovirus-related Pol polyprotein from transposon gypsy-like Protein"/>
    <property type="match status" value="1"/>
</dbReference>
<dbReference type="InterPro" id="IPR001584">
    <property type="entry name" value="Integrase_cat-core"/>
</dbReference>
<dbReference type="PANTHER" id="PTHR37984:SF5">
    <property type="entry name" value="PROTEIN NYNRIN-LIKE"/>
    <property type="match status" value="1"/>
</dbReference>
<keyword evidence="1" id="KW-0808">Transferase</keyword>
<dbReference type="SUPFAM" id="SSF53098">
    <property type="entry name" value="Ribonuclease H-like"/>
    <property type="match status" value="1"/>
</dbReference>
<evidence type="ECO:0000259" key="8">
    <source>
        <dbReference type="PROSITE" id="PS50994"/>
    </source>
</evidence>
<evidence type="ECO:0000256" key="6">
    <source>
        <dbReference type="ARBA" id="ARBA00022918"/>
    </source>
</evidence>
<dbReference type="PROSITE" id="PS50994">
    <property type="entry name" value="INTEGRASE"/>
    <property type="match status" value="1"/>
</dbReference>
<dbReference type="GO" id="GO:0015074">
    <property type="term" value="P:DNA integration"/>
    <property type="evidence" value="ECO:0007669"/>
    <property type="project" value="InterPro"/>
</dbReference>
<dbReference type="Gene3D" id="1.10.340.70">
    <property type="match status" value="1"/>
</dbReference>
<dbReference type="CDD" id="cd09274">
    <property type="entry name" value="RNase_HI_RT_Ty3"/>
    <property type="match status" value="1"/>
</dbReference>
<sequence>MLVLPHARKYMAFRTHKELLQWCVVPMGMAGMPGIWLRLMRSLFGKFPFVLVNLDDICVYSKTMDEHVEHVRVVLEVLCKEKLYARLDKCVFAVDKVNSWGTPSLVMDCKSIRYYRKFIANYAKLILLISELAKDKAALQQAPVLQLPDFDQPFMITTDASGYCSGAVLSQLVANEEDRPVAFLSKKLSDAECNWPSHEYELYAIKLALARWRQYVYGSHFDVFTDNATCQWFFKTPVLTAKLTRWLDFFSSFDFTLHHRPGKINVVADALSRPPRNIMQASTCAVHECDTTCYDRYRCVNRWSDRVHDIKCLNIRTLELMMNLPSRGEEVDVSNVEVEVPHQLVINHAEKFSYSSIKMDDNLKQRFVRAYAKTKEFENEDKFEKKDGLFFVKSKDQVWKLCVPNDDYLKGEIISQSHDTSTTAHPGVRRTQLHIAQWYYWSGLEEDVKLYVAACETCARYKSSSAKANGRMIPIESPEECWHTVSMDWITGLPVSNGKDAIMTCVDKTSKRPAYCATTSNIDALQAAKEFFDVVVRYHGLPAVVISDRDSKFTSEFWQALMKIMGVKHCMTTAGRAQSDGATERQNRTLEDALRCQVSYLGQDWSEHLGTIEYAHQGLVQASTG</sequence>
<dbReference type="VEuPathDB" id="FungiDB:H257_12114"/>
<evidence type="ECO:0000313" key="9">
    <source>
        <dbReference type="EMBL" id="KAF0710943.1"/>
    </source>
</evidence>
<dbReference type="InterPro" id="IPR000477">
    <property type="entry name" value="RT_dom"/>
</dbReference>
<dbReference type="Pfam" id="PF00665">
    <property type="entry name" value="rve"/>
    <property type="match status" value="1"/>
</dbReference>
<evidence type="ECO:0000256" key="4">
    <source>
        <dbReference type="ARBA" id="ARBA00022759"/>
    </source>
</evidence>
<dbReference type="InterPro" id="IPR041373">
    <property type="entry name" value="RT_RNaseH"/>
</dbReference>
<proteinExistence type="predicted"/>
<feature type="transmembrane region" description="Helical" evidence="7">
    <location>
        <begin position="19"/>
        <end position="39"/>
    </location>
</feature>
<gene>
    <name evidence="9" type="ORF">AaE_012308</name>
</gene>
<dbReference type="FunFam" id="3.10.20.370:FF:000001">
    <property type="entry name" value="Retrovirus-related Pol polyprotein from transposon 17.6-like protein"/>
    <property type="match status" value="1"/>
</dbReference>
<evidence type="ECO:0000256" key="2">
    <source>
        <dbReference type="ARBA" id="ARBA00022695"/>
    </source>
</evidence>
<comment type="caution">
    <text evidence="9">The sequence shown here is derived from an EMBL/GenBank/DDBJ whole genome shotgun (WGS) entry which is preliminary data.</text>
</comment>
<evidence type="ECO:0000256" key="5">
    <source>
        <dbReference type="ARBA" id="ARBA00022801"/>
    </source>
</evidence>
<keyword evidence="4" id="KW-0255">Endonuclease</keyword>
<dbReference type="InterPro" id="IPR043502">
    <property type="entry name" value="DNA/RNA_pol_sf"/>
</dbReference>
<reference evidence="9 10" key="1">
    <citation type="submission" date="2019-06" db="EMBL/GenBank/DDBJ databases">
        <title>Genomics analysis of Aphanomyces spp. identifies a new class of oomycete effector associated with host adaptation.</title>
        <authorList>
            <person name="Gaulin E."/>
        </authorList>
    </citation>
    <scope>NUCLEOTIDE SEQUENCE [LARGE SCALE GENOMIC DNA]</scope>
    <source>
        <strain evidence="9 10">E</strain>
    </source>
</reference>
<protein>
    <recommendedName>
        <fullName evidence="8">Integrase catalytic domain-containing protein</fullName>
    </recommendedName>
</protein>